<accession>A0A0D2JFS5</accession>
<keyword evidence="1" id="KW-0812">Transmembrane</keyword>
<dbReference type="GeneID" id="25742516"/>
<proteinExistence type="predicted"/>
<evidence type="ECO:0008006" key="4">
    <source>
        <dbReference type="Google" id="ProtNLM"/>
    </source>
</evidence>
<dbReference type="Proteomes" id="UP000054498">
    <property type="component" value="Unassembled WGS sequence"/>
</dbReference>
<feature type="transmembrane region" description="Helical" evidence="1">
    <location>
        <begin position="124"/>
        <end position="145"/>
    </location>
</feature>
<dbReference type="RefSeq" id="XP_013897342.1">
    <property type="nucleotide sequence ID" value="XM_014041888.1"/>
</dbReference>
<dbReference type="AlphaFoldDB" id="A0A0D2JFS5"/>
<protein>
    <recommendedName>
        <fullName evidence="4">DUF2177 family protein</fullName>
    </recommendedName>
</protein>
<dbReference type="OrthoDB" id="530197at2759"/>
<keyword evidence="1" id="KW-1133">Transmembrane helix</keyword>
<evidence type="ECO:0000313" key="2">
    <source>
        <dbReference type="EMBL" id="KIY98322.1"/>
    </source>
</evidence>
<sequence>MYSPLSRAGGPSQPGLPGRALASLKALGLVFLPSFVAFVILDVIWITYVAKDVYAGLKPILKEDPDPVAAVLSWIAIVMGAYVFVLPRTGGGRTAWHVVGQGALFGLLLYGTVDLTNCALLTAWGWNVALVDMAWGTLACAVLSLTQRSLASYFPSLGL</sequence>
<dbReference type="Pfam" id="PF09945">
    <property type="entry name" value="DUF2177"/>
    <property type="match status" value="1"/>
</dbReference>
<evidence type="ECO:0000313" key="3">
    <source>
        <dbReference type="Proteomes" id="UP000054498"/>
    </source>
</evidence>
<evidence type="ECO:0000256" key="1">
    <source>
        <dbReference type="SAM" id="Phobius"/>
    </source>
</evidence>
<organism evidence="2 3">
    <name type="scientific">Monoraphidium neglectum</name>
    <dbReference type="NCBI Taxonomy" id="145388"/>
    <lineage>
        <taxon>Eukaryota</taxon>
        <taxon>Viridiplantae</taxon>
        <taxon>Chlorophyta</taxon>
        <taxon>core chlorophytes</taxon>
        <taxon>Chlorophyceae</taxon>
        <taxon>CS clade</taxon>
        <taxon>Sphaeropleales</taxon>
        <taxon>Selenastraceae</taxon>
        <taxon>Monoraphidium</taxon>
    </lineage>
</organism>
<keyword evidence="3" id="KW-1185">Reference proteome</keyword>
<feature type="transmembrane region" description="Helical" evidence="1">
    <location>
        <begin position="94"/>
        <end position="112"/>
    </location>
</feature>
<name>A0A0D2JFS5_9CHLO</name>
<feature type="transmembrane region" description="Helical" evidence="1">
    <location>
        <begin position="26"/>
        <end position="48"/>
    </location>
</feature>
<dbReference type="KEGG" id="mng:MNEG_9641"/>
<dbReference type="InterPro" id="IPR018687">
    <property type="entry name" value="DUF2177_membr"/>
</dbReference>
<feature type="transmembrane region" description="Helical" evidence="1">
    <location>
        <begin position="68"/>
        <end position="87"/>
    </location>
</feature>
<gene>
    <name evidence="2" type="ORF">MNEG_9641</name>
</gene>
<dbReference type="EMBL" id="KK102227">
    <property type="protein sequence ID" value="KIY98322.1"/>
    <property type="molecule type" value="Genomic_DNA"/>
</dbReference>
<reference evidence="2 3" key="1">
    <citation type="journal article" date="2013" name="BMC Genomics">
        <title>Reconstruction of the lipid metabolism for the microalga Monoraphidium neglectum from its genome sequence reveals characteristics suitable for biofuel production.</title>
        <authorList>
            <person name="Bogen C."/>
            <person name="Al-Dilaimi A."/>
            <person name="Albersmeier A."/>
            <person name="Wichmann J."/>
            <person name="Grundmann M."/>
            <person name="Rupp O."/>
            <person name="Lauersen K.J."/>
            <person name="Blifernez-Klassen O."/>
            <person name="Kalinowski J."/>
            <person name="Goesmann A."/>
            <person name="Mussgnug J.H."/>
            <person name="Kruse O."/>
        </authorList>
    </citation>
    <scope>NUCLEOTIDE SEQUENCE [LARGE SCALE GENOMIC DNA]</scope>
    <source>
        <strain evidence="2 3">SAG 48.87</strain>
    </source>
</reference>
<keyword evidence="1" id="KW-0472">Membrane</keyword>